<evidence type="ECO:0000313" key="4">
    <source>
        <dbReference type="EMBL" id="MBP2114456.1"/>
    </source>
</evidence>
<feature type="transmembrane region" description="Helical" evidence="2">
    <location>
        <begin position="176"/>
        <end position="198"/>
    </location>
</feature>
<name>A0ABS4NYB4_9BACL</name>
<dbReference type="SUPFAM" id="SSF110997">
    <property type="entry name" value="Sporulation related repeat"/>
    <property type="match status" value="1"/>
</dbReference>
<feature type="compositionally biased region" description="Basic and acidic residues" evidence="1">
    <location>
        <begin position="17"/>
        <end position="27"/>
    </location>
</feature>
<evidence type="ECO:0000256" key="1">
    <source>
        <dbReference type="SAM" id="MobiDB-lite"/>
    </source>
</evidence>
<feature type="region of interest" description="Disordered" evidence="1">
    <location>
        <begin position="1"/>
        <end position="34"/>
    </location>
</feature>
<dbReference type="Gene3D" id="3.30.70.1070">
    <property type="entry name" value="Sporulation related repeat"/>
    <property type="match status" value="1"/>
</dbReference>
<accession>A0ABS4NYB4</accession>
<dbReference type="Proteomes" id="UP000773462">
    <property type="component" value="Unassembled WGS sequence"/>
</dbReference>
<keyword evidence="2" id="KW-0472">Membrane</keyword>
<dbReference type="InterPro" id="IPR007730">
    <property type="entry name" value="SPOR-like_dom"/>
</dbReference>
<dbReference type="InterPro" id="IPR036680">
    <property type="entry name" value="SPOR-like_sf"/>
</dbReference>
<feature type="region of interest" description="Disordered" evidence="1">
    <location>
        <begin position="109"/>
        <end position="128"/>
    </location>
</feature>
<evidence type="ECO:0000256" key="2">
    <source>
        <dbReference type="SAM" id="Phobius"/>
    </source>
</evidence>
<keyword evidence="5" id="KW-1185">Reference proteome</keyword>
<feature type="region of interest" description="Disordered" evidence="1">
    <location>
        <begin position="74"/>
        <end position="93"/>
    </location>
</feature>
<dbReference type="EMBL" id="JAGGLV010000017">
    <property type="protein sequence ID" value="MBP2114456.1"/>
    <property type="molecule type" value="Genomic_DNA"/>
</dbReference>
<comment type="caution">
    <text evidence="4">The sequence shown here is derived from an EMBL/GenBank/DDBJ whole genome shotgun (WGS) entry which is preliminary data.</text>
</comment>
<reference evidence="4 5" key="1">
    <citation type="submission" date="2021-03" db="EMBL/GenBank/DDBJ databases">
        <title>Genomic Encyclopedia of Type Strains, Phase IV (KMG-IV): sequencing the most valuable type-strain genomes for metagenomic binning, comparative biology and taxonomic classification.</title>
        <authorList>
            <person name="Goeker M."/>
        </authorList>
    </citation>
    <scope>NUCLEOTIDE SEQUENCE [LARGE SCALE GENOMIC DNA]</scope>
    <source>
        <strain evidence="4 5">DSM 101953</strain>
    </source>
</reference>
<evidence type="ECO:0000313" key="5">
    <source>
        <dbReference type="Proteomes" id="UP000773462"/>
    </source>
</evidence>
<keyword evidence="2" id="KW-0812">Transmembrane</keyword>
<protein>
    <submittedName>
        <fullName evidence="4">Stage II sporulation protein B</fullName>
    </submittedName>
</protein>
<dbReference type="Pfam" id="PF05036">
    <property type="entry name" value="SPOR"/>
    <property type="match status" value="1"/>
</dbReference>
<proteinExistence type="predicted"/>
<sequence>MNNGRMTFRFDGNQGRQRTETAERRAVNETGVVLENKDTDKVQRGEIKTSSYSKADEYIVDLEKVELPRPVEAAYLKPPGSGRRKPKAPEDNYDLGLYSVVRPASARHLWEQSEDSEDQSFYGGADEEGLHSADEYYPLYEDNRESATDSHDPSGAQGNSYVGSYHTRHPSYWWKFALSITGALGTGILLGYAALSFITGGTGETAKAPGNAAVKTGITQGQKAANSGNASDITGVPPEQTGEAVSTQIPVQVAPQSYYLLQYGVFSTPAGAEQARQELLNAGLAAGLDPADGNRVYAGLSPDREQAKLLSNGLKGQGIELYVREVALPAVNQVRYTGTAAAVDSYFKLSSQLLSELSSLSASLLGGGDSGNAGGAVSDLHMQWTQAVKALEPGLTPEGQRIADGLEKSMSQGIAALNEYNKNKAEGLLWEVQEAMMSFLTGQKSLLSAMS</sequence>
<keyword evidence="2" id="KW-1133">Transmembrane helix</keyword>
<organism evidence="4 5">
    <name type="scientific">Paenibacillus silagei</name>
    <dbReference type="NCBI Taxonomy" id="1670801"/>
    <lineage>
        <taxon>Bacteria</taxon>
        <taxon>Bacillati</taxon>
        <taxon>Bacillota</taxon>
        <taxon>Bacilli</taxon>
        <taxon>Bacillales</taxon>
        <taxon>Paenibacillaceae</taxon>
        <taxon>Paenibacillus</taxon>
    </lineage>
</organism>
<gene>
    <name evidence="4" type="ORF">J2Z70_004622</name>
</gene>
<feature type="domain" description="SPOR" evidence="3">
    <location>
        <begin position="256"/>
        <end position="323"/>
    </location>
</feature>
<evidence type="ECO:0000259" key="3">
    <source>
        <dbReference type="Pfam" id="PF05036"/>
    </source>
</evidence>